<dbReference type="GO" id="GO:0008270">
    <property type="term" value="F:zinc ion binding"/>
    <property type="evidence" value="ECO:0007669"/>
    <property type="project" value="InterPro"/>
</dbReference>
<dbReference type="PANTHER" id="PTHR37534">
    <property type="entry name" value="TRANSCRIPTIONAL ACTIVATOR PROTEIN UGA3"/>
    <property type="match status" value="1"/>
</dbReference>
<protein>
    <recommendedName>
        <fullName evidence="3">Zn(2)-C6 fungal-type domain-containing protein</fullName>
    </recommendedName>
</protein>
<sequence length="510" mass="58098">MVSNRPRDASLAPNSCWTCKDRRVRCDRTIPRCSNCTRVRRTCQGYGVRLSWPKATDPRRAMHVDLPPGRKIKSMFPKVHIIQTSYRDMEIYDYLVDLSVRRAPDQKKLLHHLATPYHPPWNPSPLGGGEASLVEYFATTASYSLVTFNQNTREFGDMLIKMAFCNDSSSSKAVLFALLALASRYRNGLQSQAVQFKTAAITELTRSAERSSLSTTEAAQHVAAGMLLCSFEIHDSSETGGQWLWYVRGVKDIIKVSRLDEHADKRFVSEMLEWVHYHDVVAQFSILHWRHRQVENIFAEQISTRGQADLLLDSKGAQITNPARPSHRVLQFLTEIFNVLFQAFEHKDKMENYVGILTALEGNARTIVEVSENYDAQMNNTATNPIKLYQIAILIYLARVSESISGKPSDIQGLIDKAFALVDRLWAHEHQFPLLIVGSEARTDEQRAIILNLVKRSEKNRYGRSLDCLRWGLHALWIQEDLAADQEIVPSYVDRFNAIMSKTRFIPSLA</sequence>
<accession>A0A8H7TWK3</accession>
<dbReference type="InterPro" id="IPR021858">
    <property type="entry name" value="Fun_TF"/>
</dbReference>
<dbReference type="Pfam" id="PF00172">
    <property type="entry name" value="Zn_clus"/>
    <property type="match status" value="1"/>
</dbReference>
<dbReference type="Proteomes" id="UP000616885">
    <property type="component" value="Unassembled WGS sequence"/>
</dbReference>
<dbReference type="Pfam" id="PF11951">
    <property type="entry name" value="Fungal_trans_2"/>
    <property type="match status" value="1"/>
</dbReference>
<evidence type="ECO:0000313" key="4">
    <source>
        <dbReference type="EMBL" id="KAF9760058.1"/>
    </source>
</evidence>
<dbReference type="GO" id="GO:0005634">
    <property type="term" value="C:nucleus"/>
    <property type="evidence" value="ECO:0007669"/>
    <property type="project" value="UniProtKB-SubCell"/>
</dbReference>
<dbReference type="CDD" id="cd00067">
    <property type="entry name" value="GAL4"/>
    <property type="match status" value="1"/>
</dbReference>
<proteinExistence type="predicted"/>
<dbReference type="GO" id="GO:0000976">
    <property type="term" value="F:transcription cis-regulatory region binding"/>
    <property type="evidence" value="ECO:0007669"/>
    <property type="project" value="TreeGrafter"/>
</dbReference>
<gene>
    <name evidence="4" type="ORF">IM811_001752</name>
</gene>
<dbReference type="InterPro" id="IPR001138">
    <property type="entry name" value="Zn2Cys6_DnaBD"/>
</dbReference>
<dbReference type="AlphaFoldDB" id="A0A8H7TWK3"/>
<dbReference type="GO" id="GO:0000981">
    <property type="term" value="F:DNA-binding transcription factor activity, RNA polymerase II-specific"/>
    <property type="evidence" value="ECO:0007669"/>
    <property type="project" value="InterPro"/>
</dbReference>
<evidence type="ECO:0000259" key="3">
    <source>
        <dbReference type="PROSITE" id="PS50048"/>
    </source>
</evidence>
<evidence type="ECO:0000313" key="5">
    <source>
        <dbReference type="Proteomes" id="UP000616885"/>
    </source>
</evidence>
<feature type="domain" description="Zn(2)-C6 fungal-type" evidence="3">
    <location>
        <begin position="15"/>
        <end position="43"/>
    </location>
</feature>
<dbReference type="PROSITE" id="PS50048">
    <property type="entry name" value="ZN2_CY6_FUNGAL_2"/>
    <property type="match status" value="1"/>
</dbReference>
<name>A0A8H7TWK3_BIOOC</name>
<organism evidence="4 5">
    <name type="scientific">Bionectria ochroleuca</name>
    <name type="common">Gliocladium roseum</name>
    <dbReference type="NCBI Taxonomy" id="29856"/>
    <lineage>
        <taxon>Eukaryota</taxon>
        <taxon>Fungi</taxon>
        <taxon>Dikarya</taxon>
        <taxon>Ascomycota</taxon>
        <taxon>Pezizomycotina</taxon>
        <taxon>Sordariomycetes</taxon>
        <taxon>Hypocreomycetidae</taxon>
        <taxon>Hypocreales</taxon>
        <taxon>Bionectriaceae</taxon>
        <taxon>Clonostachys</taxon>
    </lineage>
</organism>
<dbReference type="SUPFAM" id="SSF57701">
    <property type="entry name" value="Zn2/Cys6 DNA-binding domain"/>
    <property type="match status" value="1"/>
</dbReference>
<evidence type="ECO:0000256" key="2">
    <source>
        <dbReference type="ARBA" id="ARBA00023242"/>
    </source>
</evidence>
<dbReference type="PANTHER" id="PTHR37534:SF39">
    <property type="entry name" value="TRANSCRIPTION FACTOR DOMAIN-CONTAINING PROTEIN"/>
    <property type="match status" value="1"/>
</dbReference>
<dbReference type="PROSITE" id="PS00463">
    <property type="entry name" value="ZN2_CY6_FUNGAL_1"/>
    <property type="match status" value="1"/>
</dbReference>
<dbReference type="GO" id="GO:0045944">
    <property type="term" value="P:positive regulation of transcription by RNA polymerase II"/>
    <property type="evidence" value="ECO:0007669"/>
    <property type="project" value="TreeGrafter"/>
</dbReference>
<comment type="subcellular location">
    <subcellularLocation>
        <location evidence="1">Nucleus</location>
    </subcellularLocation>
</comment>
<dbReference type="InterPro" id="IPR036864">
    <property type="entry name" value="Zn2-C6_fun-type_DNA-bd_sf"/>
</dbReference>
<dbReference type="Gene3D" id="4.10.240.10">
    <property type="entry name" value="Zn(2)-C6 fungal-type DNA-binding domain"/>
    <property type="match status" value="1"/>
</dbReference>
<evidence type="ECO:0000256" key="1">
    <source>
        <dbReference type="ARBA" id="ARBA00004123"/>
    </source>
</evidence>
<keyword evidence="2" id="KW-0539">Nucleus</keyword>
<comment type="caution">
    <text evidence="4">The sequence shown here is derived from an EMBL/GenBank/DDBJ whole genome shotgun (WGS) entry which is preliminary data.</text>
</comment>
<reference evidence="4" key="1">
    <citation type="submission" date="2020-10" db="EMBL/GenBank/DDBJ databases">
        <title>High-Quality Genome Resource of Clonostachys rosea strain S41 by Oxford Nanopore Long-Read Sequencing.</title>
        <authorList>
            <person name="Wang H."/>
        </authorList>
    </citation>
    <scope>NUCLEOTIDE SEQUENCE</scope>
    <source>
        <strain evidence="4">S41</strain>
    </source>
</reference>
<dbReference type="SMART" id="SM00066">
    <property type="entry name" value="GAL4"/>
    <property type="match status" value="1"/>
</dbReference>
<dbReference type="EMBL" id="JADCTT010000001">
    <property type="protein sequence ID" value="KAF9760058.1"/>
    <property type="molecule type" value="Genomic_DNA"/>
</dbReference>